<evidence type="ECO:0000256" key="6">
    <source>
        <dbReference type="ARBA" id="ARBA00022842"/>
    </source>
</evidence>
<organism evidence="14 15">
    <name type="scientific">Brevibacterium yomogidense</name>
    <dbReference type="NCBI Taxonomy" id="946573"/>
    <lineage>
        <taxon>Bacteria</taxon>
        <taxon>Bacillati</taxon>
        <taxon>Actinomycetota</taxon>
        <taxon>Actinomycetes</taxon>
        <taxon>Micrococcales</taxon>
        <taxon>Brevibacteriaceae</taxon>
        <taxon>Brevibacterium</taxon>
    </lineage>
</organism>
<name>A0A1X6XNV4_9MICO</name>
<keyword evidence="5" id="KW-0479">Metal-binding</keyword>
<dbReference type="GO" id="GO:0006099">
    <property type="term" value="P:tricarboxylic acid cycle"/>
    <property type="evidence" value="ECO:0007669"/>
    <property type="project" value="UniProtKB-UniPathway"/>
</dbReference>
<evidence type="ECO:0000313" key="15">
    <source>
        <dbReference type="Proteomes" id="UP000196581"/>
    </source>
</evidence>
<protein>
    <submittedName>
        <fullName evidence="14">Dihydrolipoamide succinyltransferase component (E2) of 2-oxoglutarate dehydrogenase complex / 2-oxoglutarate dehydrogenase E1 component</fullName>
        <ecNumber evidence="14">1.2.4.2</ecNumber>
        <ecNumber evidence="14">2.3.1.61</ecNumber>
    </submittedName>
</protein>
<keyword evidence="15" id="KW-1185">Reference proteome</keyword>
<evidence type="ECO:0000256" key="9">
    <source>
        <dbReference type="ARBA" id="ARBA00023268"/>
    </source>
</evidence>
<evidence type="ECO:0000256" key="11">
    <source>
        <dbReference type="ARBA" id="ARBA00052761"/>
    </source>
</evidence>
<dbReference type="GO" id="GO:0004149">
    <property type="term" value="F:dihydrolipoyllysine-residue succinyltransferase activity"/>
    <property type="evidence" value="ECO:0007669"/>
    <property type="project" value="UniProtKB-EC"/>
</dbReference>
<dbReference type="InterPro" id="IPR023213">
    <property type="entry name" value="CAT-like_dom_sf"/>
</dbReference>
<keyword evidence="8" id="KW-0786">Thiamine pyrophosphate</keyword>
<dbReference type="Gene3D" id="3.40.50.11610">
    <property type="entry name" value="Multifunctional 2-oxoglutarate metabolism enzyme, C-terminal domain"/>
    <property type="match status" value="1"/>
</dbReference>
<dbReference type="RefSeq" id="WP_087008658.1">
    <property type="nucleotide sequence ID" value="NZ_FWFF01000019.1"/>
</dbReference>
<comment type="cofactor">
    <cofactor evidence="2">
        <name>thiamine diphosphate</name>
        <dbReference type="ChEBI" id="CHEBI:58937"/>
    </cofactor>
</comment>
<keyword evidence="4" id="KW-0816">Tricarboxylic acid cycle</keyword>
<feature type="compositionally biased region" description="Polar residues" evidence="12">
    <location>
        <begin position="53"/>
        <end position="68"/>
    </location>
</feature>
<dbReference type="GO" id="GO:0004591">
    <property type="term" value="F:oxoglutarate dehydrogenase (succinyl-transferring) activity"/>
    <property type="evidence" value="ECO:0007669"/>
    <property type="project" value="UniProtKB-EC"/>
</dbReference>
<feature type="compositionally biased region" description="Polar residues" evidence="12">
    <location>
        <begin position="859"/>
        <end position="874"/>
    </location>
</feature>
<dbReference type="Gene3D" id="3.40.50.970">
    <property type="match status" value="1"/>
</dbReference>
<dbReference type="Pfam" id="PF02779">
    <property type="entry name" value="Transket_pyr"/>
    <property type="match status" value="1"/>
</dbReference>
<feature type="region of interest" description="Disordered" evidence="12">
    <location>
        <begin position="45"/>
        <end position="142"/>
    </location>
</feature>
<dbReference type="GO" id="GO:0045252">
    <property type="term" value="C:oxoglutarate dehydrogenase complex"/>
    <property type="evidence" value="ECO:0007669"/>
    <property type="project" value="TreeGrafter"/>
</dbReference>
<evidence type="ECO:0000256" key="2">
    <source>
        <dbReference type="ARBA" id="ARBA00001964"/>
    </source>
</evidence>
<dbReference type="Proteomes" id="UP000196581">
    <property type="component" value="Unassembled WGS sequence"/>
</dbReference>
<comment type="pathway">
    <text evidence="3">Carbohydrate metabolism; tricarboxylic acid cycle; succinyl-CoA from 2-oxoglutarate (dehydrogenase route): step 1/1.</text>
</comment>
<dbReference type="GO" id="GO:0005829">
    <property type="term" value="C:cytosol"/>
    <property type="evidence" value="ECO:0007669"/>
    <property type="project" value="TreeGrafter"/>
</dbReference>
<accession>A0A1X6XNV4</accession>
<evidence type="ECO:0000256" key="10">
    <source>
        <dbReference type="ARBA" id="ARBA00051911"/>
    </source>
</evidence>
<dbReference type="InterPro" id="IPR042179">
    <property type="entry name" value="KGD_C_sf"/>
</dbReference>
<dbReference type="GO" id="GO:0030976">
    <property type="term" value="F:thiamine pyrophosphate binding"/>
    <property type="evidence" value="ECO:0007669"/>
    <property type="project" value="InterPro"/>
</dbReference>
<dbReference type="Pfam" id="PF16870">
    <property type="entry name" value="OxoGdeHyase_C"/>
    <property type="match status" value="1"/>
</dbReference>
<feature type="domain" description="Transketolase-like pyrimidine-binding" evidence="13">
    <location>
        <begin position="927"/>
        <end position="1120"/>
    </location>
</feature>
<evidence type="ECO:0000256" key="5">
    <source>
        <dbReference type="ARBA" id="ARBA00022723"/>
    </source>
</evidence>
<keyword evidence="7 14" id="KW-0560">Oxidoreductase</keyword>
<keyword evidence="14" id="KW-0808">Transferase</keyword>
<evidence type="ECO:0000256" key="7">
    <source>
        <dbReference type="ARBA" id="ARBA00023002"/>
    </source>
</evidence>
<comment type="catalytic activity">
    <reaction evidence="11">
        <text>N(6)-[(R)-dihydrolipoyl]-L-lysyl-[protein] + succinyl-CoA = N(6)-[(R)-S(8)-succinyldihydrolipoyl]-L-lysyl-[protein] + CoA</text>
        <dbReference type="Rhea" id="RHEA:15213"/>
        <dbReference type="Rhea" id="RHEA-COMP:10475"/>
        <dbReference type="Rhea" id="RHEA-COMP:20092"/>
        <dbReference type="ChEBI" id="CHEBI:57287"/>
        <dbReference type="ChEBI" id="CHEBI:57292"/>
        <dbReference type="ChEBI" id="CHEBI:83100"/>
        <dbReference type="ChEBI" id="CHEBI:83120"/>
        <dbReference type="EC" id="2.3.1.61"/>
    </reaction>
</comment>
<keyword evidence="9" id="KW-0511">Multifunctional enzyme</keyword>
<dbReference type="PIRSF" id="PIRSF000157">
    <property type="entry name" value="Oxoglu_dh_E1"/>
    <property type="match status" value="1"/>
</dbReference>
<dbReference type="EMBL" id="FWFF01000019">
    <property type="protein sequence ID" value="SLN00227.1"/>
    <property type="molecule type" value="Genomic_DNA"/>
</dbReference>
<dbReference type="GO" id="GO:0000287">
    <property type="term" value="F:magnesium ion binding"/>
    <property type="evidence" value="ECO:0007669"/>
    <property type="project" value="UniProtKB-ARBA"/>
</dbReference>
<reference evidence="15" key="1">
    <citation type="submission" date="2017-02" db="EMBL/GenBank/DDBJ databases">
        <authorList>
            <person name="Dridi B."/>
        </authorList>
    </citation>
    <scope>NUCLEOTIDE SEQUENCE [LARGE SCALE GENOMIC DNA]</scope>
    <source>
        <strain evidence="15">B Co 03.10</strain>
    </source>
</reference>
<dbReference type="InterPro" id="IPR032106">
    <property type="entry name" value="2-oxogl_dehyd_N"/>
</dbReference>
<dbReference type="Pfam" id="PF00676">
    <property type="entry name" value="E1_dh"/>
    <property type="match status" value="1"/>
</dbReference>
<evidence type="ECO:0000256" key="12">
    <source>
        <dbReference type="SAM" id="MobiDB-lite"/>
    </source>
</evidence>
<dbReference type="NCBIfam" id="TIGR00239">
    <property type="entry name" value="2oxo_dh_E1"/>
    <property type="match status" value="1"/>
</dbReference>
<evidence type="ECO:0000256" key="1">
    <source>
        <dbReference type="ARBA" id="ARBA00001946"/>
    </source>
</evidence>
<dbReference type="EC" id="1.2.4.2" evidence="14"/>
<dbReference type="EC" id="2.3.1.61" evidence="14"/>
<dbReference type="PANTHER" id="PTHR23152:SF4">
    <property type="entry name" value="2-OXOADIPATE DEHYDROGENASE COMPLEX COMPONENT E1"/>
    <property type="match status" value="1"/>
</dbReference>
<dbReference type="SMART" id="SM00861">
    <property type="entry name" value="Transket_pyr"/>
    <property type="match status" value="1"/>
</dbReference>
<dbReference type="SUPFAM" id="SSF52518">
    <property type="entry name" value="Thiamin diphosphate-binding fold (THDP-binding)"/>
    <property type="match status" value="2"/>
</dbReference>
<dbReference type="Gene3D" id="3.30.559.10">
    <property type="entry name" value="Chloramphenicol acetyltransferase-like domain"/>
    <property type="match status" value="1"/>
</dbReference>
<dbReference type="InterPro" id="IPR005475">
    <property type="entry name" value="Transketolase-like_Pyr-bd"/>
</dbReference>
<gene>
    <name evidence="14" type="ORF">FM105_12445</name>
</gene>
<sequence>MNTPATAGSDFGSNQWLVEEMYEQYKSDKNAVDKSWWPVFEKFEAEGGASANGARTATSPDKGSSGSNAKAAPAKTATPAKATPAKSTPAKATPAQKPSEPAPAADQDTTTDRGVNPSTSDEETVKAESKSAGAENLPERRSAVAEDIEDVVTKLRGPAKLIATNMDQSLTVPTATSVRALPAKALIDNRIVINSHLKRTRGGKVSYTHIIAYAMVRALREFPSQNVYYDVQDGKPVMVQPGHVNLGIAIDVPKKDGTRTLLVPNIKKAETLTFKAFVDAYDDLIVRARDGKLTADDFAGTTASLTNPGGIGTVHSMPRLTVGQGSIIGVGALDYPAEFQGSSQETINRLAISKVLTLTSTYDHRVIQGAGSGEFLKLIHGFLLGDDGFYDDIFASLRLPYEPVRWVPDVSADDYDDINKTARVIELIDAYRARGHLMANIDPLVYRQRTHPDLDINSHGLTLWDLEREFPTGGLGGKRLLPLRSILGILRDSYCRTTGIEYMHIADPEQRRWFQSKLENPLQELTREEHGHILGRLNAAEAFETFLQTKYIGQKRFSLEGGESTIVLLDEILNQAADSGMDEVTVGMAHRGRLNVLTNIAGKSYAQVFSEFEGIPDPGAVQGSGDVKYHLGTNGSFTSPDGNSTKVYVAANPSHLETVNPVLEGVARAKQDILDPNQTGFPVLPVLVHGDAAFAGQGVVAETLHLSELRGYRTGGTIHVVINNQVGFTTPPASARSSFYSTDVAKIISAPVIHVNGDDPEAVYRAAQLAFEYRQAFNRDIVIDLVCYRRRGHNEGDDPSMTQPVMYSLIDRKSTVRKLYTESLVGRKRITEEEAKDALADFQSKLESAFAETKEAENQEQQTDSAFGIRQSTRAIEGRTTPETAVSQELIERIGDAFMDIPEGFTIHKKLRSLLEKRKEMTRSGGIDWGFAELLAFGSLLYEGVPVRVSGQDTRRGTFTQRHAVLVDNTNGNEWTPLANLSDEQARFWIYNSLLSEYAAMGFEYGYAVERPEAMVLWEAQFGDFMQGAQSIIDEFISSSEQKWTQTSGIVLLLPHGYEGQGPDHSSARIERFLQLAAQDNMTIANPADGASYFHLLRRHAYADVKRPLIVFTPKSMLRLKAAATSVDQFTSGTFQPVIADANVDASKVDRVVLVSGKLYWELVASQKKREDSRTAIVRFEQLYPLDDESIREVLSQYPADAEVVWAQEEPENQGGWPFMHSNLPEHLDGRALRVVARAASAATATGLKSIHDKEQAELLDRVFDR</sequence>
<evidence type="ECO:0000256" key="3">
    <source>
        <dbReference type="ARBA" id="ARBA00004813"/>
    </source>
</evidence>
<comment type="cofactor">
    <cofactor evidence="1">
        <name>Mg(2+)</name>
        <dbReference type="ChEBI" id="CHEBI:18420"/>
    </cofactor>
</comment>
<comment type="catalytic activity">
    <reaction evidence="10">
        <text>N(6)-[(R)-lipoyl]-L-lysyl-[protein] + 2-oxoglutarate + H(+) = N(6)-[(R)-S(8)-succinyldihydrolipoyl]-L-lysyl-[protein] + CO2</text>
        <dbReference type="Rhea" id="RHEA:12188"/>
        <dbReference type="Rhea" id="RHEA-COMP:10474"/>
        <dbReference type="Rhea" id="RHEA-COMP:20092"/>
        <dbReference type="ChEBI" id="CHEBI:15378"/>
        <dbReference type="ChEBI" id="CHEBI:16526"/>
        <dbReference type="ChEBI" id="CHEBI:16810"/>
        <dbReference type="ChEBI" id="CHEBI:83099"/>
        <dbReference type="ChEBI" id="CHEBI:83120"/>
        <dbReference type="EC" id="1.2.4.2"/>
    </reaction>
</comment>
<evidence type="ECO:0000256" key="4">
    <source>
        <dbReference type="ARBA" id="ARBA00022532"/>
    </source>
</evidence>
<dbReference type="InterPro" id="IPR011603">
    <property type="entry name" value="2oxoglutarate_DH_E1"/>
</dbReference>
<dbReference type="InterPro" id="IPR029061">
    <property type="entry name" value="THDP-binding"/>
</dbReference>
<feature type="compositionally biased region" description="Low complexity" evidence="12">
    <location>
        <begin position="69"/>
        <end position="95"/>
    </location>
</feature>
<dbReference type="Pfam" id="PF16078">
    <property type="entry name" value="2-oxogl_dehyd_N"/>
    <property type="match status" value="1"/>
</dbReference>
<dbReference type="PANTHER" id="PTHR23152">
    <property type="entry name" value="2-OXOGLUTARATE DEHYDROGENASE"/>
    <property type="match status" value="1"/>
</dbReference>
<dbReference type="Gene3D" id="1.10.287.1150">
    <property type="entry name" value="TPP helical domain"/>
    <property type="match status" value="1"/>
</dbReference>
<keyword evidence="14" id="KW-0012">Acyltransferase</keyword>
<dbReference type="InterPro" id="IPR001017">
    <property type="entry name" value="DH_E1"/>
</dbReference>
<dbReference type="InterPro" id="IPR031717">
    <property type="entry name" value="ODO-1/KGD_C"/>
</dbReference>
<keyword evidence="6" id="KW-0460">Magnesium</keyword>
<evidence type="ECO:0000313" key="14">
    <source>
        <dbReference type="EMBL" id="SLN00227.1"/>
    </source>
</evidence>
<dbReference type="UniPathway" id="UPA00223">
    <property type="reaction ID" value="UER00997"/>
</dbReference>
<evidence type="ECO:0000259" key="13">
    <source>
        <dbReference type="SMART" id="SM00861"/>
    </source>
</evidence>
<dbReference type="CDD" id="cd02016">
    <property type="entry name" value="TPP_E1_OGDC_like"/>
    <property type="match status" value="1"/>
</dbReference>
<dbReference type="AlphaFoldDB" id="A0A1X6XNV4"/>
<feature type="region of interest" description="Disordered" evidence="12">
    <location>
        <begin position="851"/>
        <end position="883"/>
    </location>
</feature>
<dbReference type="Pfam" id="PF00198">
    <property type="entry name" value="2-oxoacid_dh"/>
    <property type="match status" value="1"/>
</dbReference>
<evidence type="ECO:0000256" key="8">
    <source>
        <dbReference type="ARBA" id="ARBA00023052"/>
    </source>
</evidence>
<proteinExistence type="predicted"/>
<dbReference type="NCBIfam" id="NF008907">
    <property type="entry name" value="PRK12270.1"/>
    <property type="match status" value="1"/>
</dbReference>
<dbReference type="InterPro" id="IPR001078">
    <property type="entry name" value="2-oxoacid_DH_actylTfrase"/>
</dbReference>
<dbReference type="SUPFAM" id="SSF52777">
    <property type="entry name" value="CoA-dependent acyltransferases"/>
    <property type="match status" value="1"/>
</dbReference>
<dbReference type="Gene3D" id="3.40.50.12470">
    <property type="match status" value="1"/>
</dbReference>
<dbReference type="NCBIfam" id="NF006914">
    <property type="entry name" value="PRK09404.1"/>
    <property type="match status" value="1"/>
</dbReference>